<evidence type="ECO:0000313" key="3">
    <source>
        <dbReference type="EMBL" id="PTX44372.1"/>
    </source>
</evidence>
<feature type="transmembrane region" description="Helical" evidence="1">
    <location>
        <begin position="90"/>
        <end position="111"/>
    </location>
</feature>
<feature type="domain" description="Heparan-alpha-glucosaminide N-acetyltransferase catalytic" evidence="2">
    <location>
        <begin position="8"/>
        <end position="237"/>
    </location>
</feature>
<evidence type="ECO:0000313" key="4">
    <source>
        <dbReference type="Proteomes" id="UP000244174"/>
    </source>
</evidence>
<feature type="transmembrane region" description="Helical" evidence="1">
    <location>
        <begin position="117"/>
        <end position="137"/>
    </location>
</feature>
<keyword evidence="1" id="KW-0472">Membrane</keyword>
<feature type="transmembrane region" description="Helical" evidence="1">
    <location>
        <begin position="310"/>
        <end position="332"/>
    </location>
</feature>
<feature type="transmembrane region" description="Helical" evidence="1">
    <location>
        <begin position="224"/>
        <end position="241"/>
    </location>
</feature>
<dbReference type="InterPro" id="IPR012429">
    <property type="entry name" value="HGSNAT_cat"/>
</dbReference>
<comment type="caution">
    <text evidence="3">The sequence shown here is derived from an EMBL/GenBank/DDBJ whole genome shotgun (WGS) entry which is preliminary data.</text>
</comment>
<dbReference type="EMBL" id="QBKQ01000001">
    <property type="protein sequence ID" value="PTX44372.1"/>
    <property type="molecule type" value="Genomic_DNA"/>
</dbReference>
<name>A0A2T6AKM4_9FLAO</name>
<dbReference type="Proteomes" id="UP000244174">
    <property type="component" value="Unassembled WGS sequence"/>
</dbReference>
<dbReference type="OrthoDB" id="508112at2"/>
<dbReference type="AlphaFoldDB" id="A0A2T6AKM4"/>
<dbReference type="RefSeq" id="WP_108170334.1">
    <property type="nucleotide sequence ID" value="NZ_QBKQ01000001.1"/>
</dbReference>
<feature type="transmembrane region" description="Helical" evidence="1">
    <location>
        <begin position="352"/>
        <end position="373"/>
    </location>
</feature>
<dbReference type="PANTHER" id="PTHR40407">
    <property type="entry name" value="MEMBRANE PROTEIN-LIKE PROTEIN"/>
    <property type="match status" value="1"/>
</dbReference>
<sequence length="394" mass="46143">MEQIIIKRVESIDLLRGLVMVIMALDHVRDYFHINAFFFNNPTNLETTTPELFFTRFITHFCAPIFVFLAGTSAFLYAQKKTRKELFNFLLSRGLWLIFVEIAIMSLLWWFDPTYGFINLQVIWAIGISMVFLSLLIYLPNKAILAVALLMIFGHNLLDGITAEGKEFSSILWYIIHQRAQIRLPNHLIRFMYPIIPWVGVMAAGYIFGRLYAWEYPSGKRKKWLLFLGLGSIALFLLLRIPNLYGDPSPWEKQDSAVFTMLSILKVTKYPPSLSFLLITLGPAMLFLYLTENIKNNITSFFLVFGRVPFFYYLLHIFLIHLAALLVLLISGEDWTKMIITENIFSNNDLEGYGYPLVVVYVIWIIIVFLLYFPCKKYMEYKLRNKNKWWLSYL</sequence>
<organism evidence="3 4">
    <name type="scientific">Christiangramia gaetbulicola</name>
    <dbReference type="NCBI Taxonomy" id="703340"/>
    <lineage>
        <taxon>Bacteria</taxon>
        <taxon>Pseudomonadati</taxon>
        <taxon>Bacteroidota</taxon>
        <taxon>Flavobacteriia</taxon>
        <taxon>Flavobacteriales</taxon>
        <taxon>Flavobacteriaceae</taxon>
        <taxon>Christiangramia</taxon>
    </lineage>
</organism>
<evidence type="ECO:0000256" key="1">
    <source>
        <dbReference type="SAM" id="Phobius"/>
    </source>
</evidence>
<reference evidence="3 4" key="1">
    <citation type="submission" date="2018-04" db="EMBL/GenBank/DDBJ databases">
        <title>Genomic Encyclopedia of Archaeal and Bacterial Type Strains, Phase II (KMG-II): from individual species to whole genera.</title>
        <authorList>
            <person name="Goeker M."/>
        </authorList>
    </citation>
    <scope>NUCLEOTIDE SEQUENCE [LARGE SCALE GENOMIC DNA]</scope>
    <source>
        <strain evidence="3 4">DSM 23082</strain>
    </source>
</reference>
<feature type="transmembrane region" description="Helical" evidence="1">
    <location>
        <begin position="57"/>
        <end position="78"/>
    </location>
</feature>
<gene>
    <name evidence="3" type="ORF">C8P64_0351</name>
</gene>
<feature type="transmembrane region" description="Helical" evidence="1">
    <location>
        <begin position="191"/>
        <end position="212"/>
    </location>
</feature>
<dbReference type="PANTHER" id="PTHR40407:SF1">
    <property type="entry name" value="HEPARAN-ALPHA-GLUCOSAMINIDE N-ACETYLTRANSFERASE CATALYTIC DOMAIN-CONTAINING PROTEIN"/>
    <property type="match status" value="1"/>
</dbReference>
<feature type="transmembrane region" description="Helical" evidence="1">
    <location>
        <begin position="270"/>
        <end position="290"/>
    </location>
</feature>
<feature type="transmembrane region" description="Helical" evidence="1">
    <location>
        <begin position="144"/>
        <end position="163"/>
    </location>
</feature>
<protein>
    <submittedName>
        <fullName evidence="3">Putative membrane protein</fullName>
    </submittedName>
</protein>
<proteinExistence type="predicted"/>
<dbReference type="Pfam" id="PF07786">
    <property type="entry name" value="HGSNAT_cat"/>
    <property type="match status" value="1"/>
</dbReference>
<accession>A0A2T6AKM4</accession>
<keyword evidence="1" id="KW-1133">Transmembrane helix</keyword>
<keyword evidence="1" id="KW-0812">Transmembrane</keyword>
<keyword evidence="4" id="KW-1185">Reference proteome</keyword>
<evidence type="ECO:0000259" key="2">
    <source>
        <dbReference type="Pfam" id="PF07786"/>
    </source>
</evidence>